<dbReference type="SUPFAM" id="SSF52540">
    <property type="entry name" value="P-loop containing nucleoside triphosphate hydrolases"/>
    <property type="match status" value="1"/>
</dbReference>
<proteinExistence type="inferred from homology"/>
<keyword evidence="8" id="KW-0679">Respiratory chain</keyword>
<reference evidence="16 17" key="1">
    <citation type="submission" date="2024-08" db="EMBL/GenBank/DDBJ databases">
        <title>Gnathostoma spinigerum genome.</title>
        <authorList>
            <person name="Gonzalez-Bertolin B."/>
            <person name="Monzon S."/>
            <person name="Zaballos A."/>
            <person name="Jimenez P."/>
            <person name="Dekumyoy P."/>
            <person name="Varona S."/>
            <person name="Cuesta I."/>
            <person name="Sumanam S."/>
            <person name="Adisakwattana P."/>
            <person name="Gasser R.B."/>
            <person name="Hernandez-Gonzalez A."/>
            <person name="Young N.D."/>
            <person name="Perteguer M.J."/>
        </authorList>
    </citation>
    <scope>NUCLEOTIDE SEQUENCE [LARGE SCALE GENOMIC DNA]</scope>
    <source>
        <strain evidence="16">AL3</strain>
        <tissue evidence="16">Liver</tissue>
    </source>
</reference>
<evidence type="ECO:0000256" key="9">
    <source>
        <dbReference type="ARBA" id="ARBA00022827"/>
    </source>
</evidence>
<evidence type="ECO:0000256" key="11">
    <source>
        <dbReference type="ARBA" id="ARBA00022982"/>
    </source>
</evidence>
<evidence type="ECO:0000256" key="2">
    <source>
        <dbReference type="ARBA" id="ARBA00003195"/>
    </source>
</evidence>
<evidence type="ECO:0000256" key="6">
    <source>
        <dbReference type="ARBA" id="ARBA00022448"/>
    </source>
</evidence>
<keyword evidence="7" id="KW-0285">Flavoprotein</keyword>
<organism evidence="16 17">
    <name type="scientific">Gnathostoma spinigerum</name>
    <dbReference type="NCBI Taxonomy" id="75299"/>
    <lineage>
        <taxon>Eukaryota</taxon>
        <taxon>Metazoa</taxon>
        <taxon>Ecdysozoa</taxon>
        <taxon>Nematoda</taxon>
        <taxon>Chromadorea</taxon>
        <taxon>Rhabditida</taxon>
        <taxon>Spirurina</taxon>
        <taxon>Gnathostomatomorpha</taxon>
        <taxon>Gnathostomatoidea</taxon>
        <taxon>Gnathostomatidae</taxon>
        <taxon>Gnathostoma</taxon>
    </lineage>
</organism>
<keyword evidence="10" id="KW-0809">Transit peptide</keyword>
<comment type="caution">
    <text evidence="16">The sequence shown here is derived from an EMBL/GenBank/DDBJ whole genome shotgun (WGS) entry which is preliminary data.</text>
</comment>
<protein>
    <recommendedName>
        <fullName evidence="5">NADH dehydrogenase [ubiquinone] 1 alpha subcomplex subunit 10, mitochondrial</fullName>
    </recommendedName>
    <alternativeName>
        <fullName evidence="14">Complex I-42kD</fullName>
    </alternativeName>
    <alternativeName>
        <fullName evidence="13">NADH-ubiquinone oxidoreductase 42 kDa subunit</fullName>
    </alternativeName>
</protein>
<sequence length="415" mass="49390">SLGGLQQKRTIINKTLLHLPDDYPDPWPYQERGYFWWHMIFDYTKPHFTQNSKLIVVEGNIGSEKSRTAKELADQLGFLYMPEFRMDHILIDRYGNDMRDFYPLFPARFRIPDIKMFCKDPFSDMSAVMRDRIFNCRFDQYLNAIAHILNTGQGVVLERTPHTDFVFANAMRAKNYIGPEYFKFYYYLRKGAIPQLNFWPHLVVYLDAPVDKCLETIRGEGDVDKIATFDAEYLKTVEDSYKDALREFQKHSKILIYDWSQPGNTDTIVEDIERIDFDFFEWHSGEVFEEWFEPKDEVTWCGWRQFVTDKSRPRSLAFDSIRTHEVGELYINPNDMTHFINTMKTQVLKSPYSYGYIREKGDSFSNLTAWRTGYVLPEPWFDYFYKEAYYDFYRSNDAGMDPYATAYNPDYVHGH</sequence>
<accession>A0ABD6E650</accession>
<dbReference type="AlphaFoldDB" id="A0ABD6E650"/>
<evidence type="ECO:0000256" key="8">
    <source>
        <dbReference type="ARBA" id="ARBA00022660"/>
    </source>
</evidence>
<evidence type="ECO:0000256" key="5">
    <source>
        <dbReference type="ARBA" id="ARBA00017279"/>
    </source>
</evidence>
<evidence type="ECO:0000313" key="16">
    <source>
        <dbReference type="EMBL" id="MFH4975498.1"/>
    </source>
</evidence>
<name>A0ABD6E650_9BILA</name>
<dbReference type="Pfam" id="PF01712">
    <property type="entry name" value="dNK"/>
    <property type="match status" value="1"/>
</dbReference>
<comment type="similarity">
    <text evidence="4">Belongs to the complex I NDUFA10 subunit family.</text>
</comment>
<comment type="subcellular location">
    <subcellularLocation>
        <location evidence="3">Mitochondrion matrix</location>
    </subcellularLocation>
</comment>
<evidence type="ECO:0000256" key="7">
    <source>
        <dbReference type="ARBA" id="ARBA00022630"/>
    </source>
</evidence>
<comment type="function">
    <text evidence="2">Accessory subunit of the mitochondrial membrane respiratory chain NADH dehydrogenase (Complex I), that is believed not to be involved in catalysis. Complex I functions in the transfer of electrons from NADH to the respiratory chain. The immediate electron acceptor for the enzyme is believed to be ubiquinone.</text>
</comment>
<dbReference type="PIRSF" id="PIRSF000543">
    <property type="entry name" value="NADH_UQ_42KD"/>
    <property type="match status" value="1"/>
</dbReference>
<dbReference type="Proteomes" id="UP001608902">
    <property type="component" value="Unassembled WGS sequence"/>
</dbReference>
<dbReference type="InterPro" id="IPR027417">
    <property type="entry name" value="P-loop_NTPase"/>
</dbReference>
<dbReference type="GO" id="GO:0005759">
    <property type="term" value="C:mitochondrial matrix"/>
    <property type="evidence" value="ECO:0007669"/>
    <property type="project" value="UniProtKB-SubCell"/>
</dbReference>
<keyword evidence="9" id="KW-0274">FAD</keyword>
<evidence type="ECO:0000256" key="13">
    <source>
        <dbReference type="ARBA" id="ARBA00032628"/>
    </source>
</evidence>
<keyword evidence="12" id="KW-0496">Mitochondrion</keyword>
<evidence type="ECO:0000256" key="4">
    <source>
        <dbReference type="ARBA" id="ARBA00008606"/>
    </source>
</evidence>
<feature type="domain" description="Deoxynucleoside kinase" evidence="15">
    <location>
        <begin position="55"/>
        <end position="291"/>
    </location>
</feature>
<dbReference type="InterPro" id="IPR050566">
    <property type="entry name" value="Deoxyribonucleoside_kinase"/>
</dbReference>
<keyword evidence="6" id="KW-0813">Transport</keyword>
<keyword evidence="17" id="KW-1185">Reference proteome</keyword>
<evidence type="ECO:0000256" key="12">
    <source>
        <dbReference type="ARBA" id="ARBA00023128"/>
    </source>
</evidence>
<evidence type="ECO:0000256" key="3">
    <source>
        <dbReference type="ARBA" id="ARBA00004305"/>
    </source>
</evidence>
<dbReference type="InterPro" id="IPR015828">
    <property type="entry name" value="NDUFA10"/>
</dbReference>
<dbReference type="EMBL" id="JBGFUD010000936">
    <property type="protein sequence ID" value="MFH4975498.1"/>
    <property type="molecule type" value="Genomic_DNA"/>
</dbReference>
<evidence type="ECO:0000313" key="17">
    <source>
        <dbReference type="Proteomes" id="UP001608902"/>
    </source>
</evidence>
<gene>
    <name evidence="16" type="ORF">AB6A40_002207</name>
</gene>
<evidence type="ECO:0000256" key="10">
    <source>
        <dbReference type="ARBA" id="ARBA00022946"/>
    </source>
</evidence>
<dbReference type="InterPro" id="IPR031314">
    <property type="entry name" value="DNK_dom"/>
</dbReference>
<dbReference type="PANTHER" id="PTHR10513">
    <property type="entry name" value="DEOXYNUCLEOSIDE KINASE"/>
    <property type="match status" value="1"/>
</dbReference>
<evidence type="ECO:0000259" key="15">
    <source>
        <dbReference type="Pfam" id="PF01712"/>
    </source>
</evidence>
<dbReference type="Gene3D" id="3.40.50.300">
    <property type="entry name" value="P-loop containing nucleotide triphosphate hydrolases"/>
    <property type="match status" value="1"/>
</dbReference>
<evidence type="ECO:0000256" key="14">
    <source>
        <dbReference type="ARBA" id="ARBA00032828"/>
    </source>
</evidence>
<feature type="non-terminal residue" evidence="16">
    <location>
        <position position="1"/>
    </location>
</feature>
<keyword evidence="11" id="KW-0249">Electron transport</keyword>
<comment type="cofactor">
    <cofactor evidence="1">
        <name>FAD</name>
        <dbReference type="ChEBI" id="CHEBI:57692"/>
    </cofactor>
</comment>
<dbReference type="PANTHER" id="PTHR10513:SF15">
    <property type="entry name" value="NADH DEHYDROGENASE [UBIQUINONE] 1 ALPHA SUBCOMPLEX SUBUNIT 10, MITOCHONDRIAL"/>
    <property type="match status" value="1"/>
</dbReference>
<evidence type="ECO:0000256" key="1">
    <source>
        <dbReference type="ARBA" id="ARBA00001974"/>
    </source>
</evidence>